<evidence type="ECO:0000256" key="7">
    <source>
        <dbReference type="ARBA" id="ARBA00023136"/>
    </source>
</evidence>
<organism evidence="18 19">
    <name type="scientific">Umbra pygmaea</name>
    <name type="common">Eastern mudminnow</name>
    <dbReference type="NCBI Taxonomy" id="75934"/>
    <lineage>
        <taxon>Eukaryota</taxon>
        <taxon>Metazoa</taxon>
        <taxon>Chordata</taxon>
        <taxon>Craniata</taxon>
        <taxon>Vertebrata</taxon>
        <taxon>Euteleostomi</taxon>
        <taxon>Actinopterygii</taxon>
        <taxon>Neopterygii</taxon>
        <taxon>Teleostei</taxon>
        <taxon>Protacanthopterygii</taxon>
        <taxon>Esociformes</taxon>
        <taxon>Umbridae</taxon>
        <taxon>Umbra</taxon>
    </lineage>
</organism>
<feature type="transmembrane region" description="Helical" evidence="16">
    <location>
        <begin position="121"/>
        <end position="146"/>
    </location>
</feature>
<evidence type="ECO:0000256" key="10">
    <source>
        <dbReference type="ARBA" id="ARBA00023170"/>
    </source>
</evidence>
<evidence type="ECO:0000256" key="16">
    <source>
        <dbReference type="SAM" id="Phobius"/>
    </source>
</evidence>
<evidence type="ECO:0000313" key="18">
    <source>
        <dbReference type="EMBL" id="KAL0994707.1"/>
    </source>
</evidence>
<dbReference type="AlphaFoldDB" id="A0ABD0XVL0"/>
<keyword evidence="4 15" id="KW-0812">Transmembrane</keyword>
<dbReference type="PRINTS" id="PR00237">
    <property type="entry name" value="GPCRRHODOPSN"/>
</dbReference>
<evidence type="ECO:0000256" key="1">
    <source>
        <dbReference type="ARBA" id="ARBA00004651"/>
    </source>
</evidence>
<evidence type="ECO:0000256" key="5">
    <source>
        <dbReference type="ARBA" id="ARBA00022989"/>
    </source>
</evidence>
<evidence type="ECO:0000256" key="6">
    <source>
        <dbReference type="ARBA" id="ARBA00023040"/>
    </source>
</evidence>
<evidence type="ECO:0000256" key="3">
    <source>
        <dbReference type="ARBA" id="ARBA00022475"/>
    </source>
</evidence>
<keyword evidence="6 15" id="KW-0297">G-protein coupled receptor</keyword>
<evidence type="ECO:0000256" key="8">
    <source>
        <dbReference type="ARBA" id="ARBA00023139"/>
    </source>
</evidence>
<evidence type="ECO:0000256" key="13">
    <source>
        <dbReference type="ARBA" id="ARBA00023288"/>
    </source>
</evidence>
<keyword evidence="12 15" id="KW-0807">Transducer</keyword>
<evidence type="ECO:0000313" key="19">
    <source>
        <dbReference type="Proteomes" id="UP001557470"/>
    </source>
</evidence>
<dbReference type="SUPFAM" id="SSF81321">
    <property type="entry name" value="Family A G protein-coupled receptor-like"/>
    <property type="match status" value="1"/>
</dbReference>
<comment type="subcellular location">
    <subcellularLocation>
        <location evidence="1">Cell membrane</location>
        <topology evidence="1">Multi-pass membrane protein</topology>
    </subcellularLocation>
</comment>
<dbReference type="GO" id="GO:0004930">
    <property type="term" value="F:G protein-coupled receptor activity"/>
    <property type="evidence" value="ECO:0007669"/>
    <property type="project" value="UniProtKB-KW"/>
</dbReference>
<evidence type="ECO:0000256" key="15">
    <source>
        <dbReference type="RuleBase" id="RU000688"/>
    </source>
</evidence>
<keyword evidence="5 16" id="KW-1133">Transmembrane helix</keyword>
<feature type="transmembrane region" description="Helical" evidence="16">
    <location>
        <begin position="158"/>
        <end position="179"/>
    </location>
</feature>
<feature type="transmembrane region" description="Helical" evidence="16">
    <location>
        <begin position="84"/>
        <end position="109"/>
    </location>
</feature>
<dbReference type="PANTHER" id="PTHR24248:SF21">
    <property type="entry name" value="BETA-2 ADRENERGIC RECEPTOR"/>
    <property type="match status" value="1"/>
</dbReference>
<dbReference type="InterPro" id="IPR017452">
    <property type="entry name" value="GPCR_Rhodpsn_7TM"/>
</dbReference>
<keyword evidence="10 15" id="KW-0675">Receptor</keyword>
<dbReference type="PRINTS" id="PR01103">
    <property type="entry name" value="ADRENERGICR"/>
</dbReference>
<sequence length="456" mass="51186">MSTKPEAVLSLYIKPYLRAFKVNQSEWDCQCVANRRRRREHIEIMESLTLAAMFNVTDPSNPPVLLNTSASPGHSPEYSPTQTVLLGIIMFLLVIWIVIGNVLVITTIVRFQRLQTVTNMFITSLACADLVMGLLVVPFGACHILLNDWFFGNFLCEFWTAADVLCVTASIETLCVIALDRYLAITSPLRYPSLLTKRKACVVVVMVWGVAALISFLPIHMHWWVSDKPSAQECMNNTYCCDFNTNTAYAVSSSIVSFYVPLAVMVFVYGRVFQEARKQLKKIRGSEGRFHAQILINNQGQDKGGGIGSGEGGGATNGKRPKFCRMEHRALKTLGMIMGTFTLCWLPFFVLNVVAAIWKVENIKMTFRILNWIGYANSAFNPLIYCRSPDFRYALQEILNIRGSALPINGYIHREHKANPSLSLHNTRTMEMCTLTLSSVTDTNRNSNNSHLVSIV</sequence>
<dbReference type="SMART" id="SM01381">
    <property type="entry name" value="7TM_GPCR_Srsx"/>
    <property type="match status" value="1"/>
</dbReference>
<dbReference type="PROSITE" id="PS50262">
    <property type="entry name" value="G_PROTEIN_RECEP_F1_2"/>
    <property type="match status" value="1"/>
</dbReference>
<dbReference type="GO" id="GO:0005886">
    <property type="term" value="C:plasma membrane"/>
    <property type="evidence" value="ECO:0007669"/>
    <property type="project" value="UniProtKB-SubCell"/>
</dbReference>
<proteinExistence type="inferred from homology"/>
<dbReference type="PANTHER" id="PTHR24248">
    <property type="entry name" value="ADRENERGIC RECEPTOR-RELATED G-PROTEIN COUPLED RECEPTOR"/>
    <property type="match status" value="1"/>
</dbReference>
<keyword evidence="3" id="KW-1003">Cell membrane</keyword>
<dbReference type="FunFam" id="1.20.1070.10:FF:000057">
    <property type="entry name" value="Beta-1 adrenergic receptor"/>
    <property type="match status" value="1"/>
</dbReference>
<protein>
    <recommendedName>
        <fullName evidence="2">Beta-2 adrenergic receptor</fullName>
    </recommendedName>
    <alternativeName>
        <fullName evidence="14">Beta-2 adrenoreceptor</fullName>
    </alternativeName>
</protein>
<comment type="similarity">
    <text evidence="15">Belongs to the G-protein coupled receptor 1 family.</text>
</comment>
<keyword evidence="13" id="KW-0449">Lipoprotein</keyword>
<dbReference type="Gene3D" id="1.20.1070.10">
    <property type="entry name" value="Rhodopsin 7-helix transmembrane proteins"/>
    <property type="match status" value="1"/>
</dbReference>
<dbReference type="InterPro" id="IPR000276">
    <property type="entry name" value="GPCR_Rhodpsn"/>
</dbReference>
<name>A0ABD0XVL0_UMBPY</name>
<keyword evidence="11" id="KW-0325">Glycoprotein</keyword>
<dbReference type="EMBL" id="JAGEUA010000003">
    <property type="protein sequence ID" value="KAL0994707.1"/>
    <property type="molecule type" value="Genomic_DNA"/>
</dbReference>
<feature type="transmembrane region" description="Helical" evidence="16">
    <location>
        <begin position="334"/>
        <end position="358"/>
    </location>
</feature>
<feature type="domain" description="G-protein coupled receptors family 1 profile" evidence="17">
    <location>
        <begin position="100"/>
        <end position="385"/>
    </location>
</feature>
<keyword evidence="8" id="KW-0564">Palmitate</keyword>
<feature type="transmembrane region" description="Helical" evidence="16">
    <location>
        <begin position="200"/>
        <end position="219"/>
    </location>
</feature>
<dbReference type="InterPro" id="IPR002233">
    <property type="entry name" value="ADR_fam"/>
</dbReference>
<evidence type="ECO:0000256" key="11">
    <source>
        <dbReference type="ARBA" id="ARBA00023180"/>
    </source>
</evidence>
<reference evidence="18 19" key="1">
    <citation type="submission" date="2024-06" db="EMBL/GenBank/DDBJ databases">
        <authorList>
            <person name="Pan Q."/>
            <person name="Wen M."/>
            <person name="Jouanno E."/>
            <person name="Zahm M."/>
            <person name="Klopp C."/>
            <person name="Cabau C."/>
            <person name="Louis A."/>
            <person name="Berthelot C."/>
            <person name="Parey E."/>
            <person name="Roest Crollius H."/>
            <person name="Montfort J."/>
            <person name="Robinson-Rechavi M."/>
            <person name="Bouchez O."/>
            <person name="Lampietro C."/>
            <person name="Lopez Roques C."/>
            <person name="Donnadieu C."/>
            <person name="Postlethwait J."/>
            <person name="Bobe J."/>
            <person name="Verreycken H."/>
            <person name="Guiguen Y."/>
        </authorList>
    </citation>
    <scope>NUCLEOTIDE SEQUENCE [LARGE SCALE GENOMIC DNA]</scope>
    <source>
        <strain evidence="18">Up_M1</strain>
        <tissue evidence="18">Testis</tissue>
    </source>
</reference>
<dbReference type="GO" id="GO:0071875">
    <property type="term" value="P:adrenergic receptor signaling pathway"/>
    <property type="evidence" value="ECO:0007669"/>
    <property type="project" value="UniProtKB-ARBA"/>
</dbReference>
<comment type="caution">
    <text evidence="18">The sequence shown here is derived from an EMBL/GenBank/DDBJ whole genome shotgun (WGS) entry which is preliminary data.</text>
</comment>
<dbReference type="PROSITE" id="PS00237">
    <property type="entry name" value="G_PROTEIN_RECEP_F1_1"/>
    <property type="match status" value="1"/>
</dbReference>
<keyword evidence="7 16" id="KW-0472">Membrane</keyword>
<dbReference type="Proteomes" id="UP001557470">
    <property type="component" value="Unassembled WGS sequence"/>
</dbReference>
<evidence type="ECO:0000256" key="2">
    <source>
        <dbReference type="ARBA" id="ARBA00022188"/>
    </source>
</evidence>
<evidence type="ECO:0000256" key="9">
    <source>
        <dbReference type="ARBA" id="ARBA00023157"/>
    </source>
</evidence>
<keyword evidence="9" id="KW-1015">Disulfide bond</keyword>
<accession>A0ABD0XVL0</accession>
<evidence type="ECO:0000256" key="4">
    <source>
        <dbReference type="ARBA" id="ARBA00022692"/>
    </source>
</evidence>
<keyword evidence="19" id="KW-1185">Reference proteome</keyword>
<evidence type="ECO:0000259" key="17">
    <source>
        <dbReference type="PROSITE" id="PS50262"/>
    </source>
</evidence>
<dbReference type="Pfam" id="PF00001">
    <property type="entry name" value="7tm_1"/>
    <property type="match status" value="1"/>
</dbReference>
<feature type="transmembrane region" description="Helical" evidence="16">
    <location>
        <begin position="255"/>
        <end position="273"/>
    </location>
</feature>
<evidence type="ECO:0000256" key="12">
    <source>
        <dbReference type="ARBA" id="ARBA00023224"/>
    </source>
</evidence>
<evidence type="ECO:0000256" key="14">
    <source>
        <dbReference type="ARBA" id="ARBA00030379"/>
    </source>
</evidence>
<gene>
    <name evidence="18" type="ORF">UPYG_G00126080</name>
</gene>